<dbReference type="OrthoDB" id="3399677at2"/>
<name>A0A1C4TYV1_9ACTN</name>
<evidence type="ECO:0000313" key="3">
    <source>
        <dbReference type="Proteomes" id="UP000199504"/>
    </source>
</evidence>
<gene>
    <name evidence="2" type="ORF">GA0070564_10179</name>
</gene>
<dbReference type="SUPFAM" id="SSF160631">
    <property type="entry name" value="SMI1/KNR4-like"/>
    <property type="match status" value="1"/>
</dbReference>
<evidence type="ECO:0000313" key="2">
    <source>
        <dbReference type="EMBL" id="SCE64610.1"/>
    </source>
</evidence>
<sequence>MLSIEEVARRIREVDENAVEGLSLAEVRQVSDSWGVDRLPDAYVEFLVQMGVRGGRLLQGTEAFFPEILELPRDAEEFFQEDEGGMPLPRGAQVFAMHQGYQVYWLSDLLVPDPEVVLYMERRSEPMEVWPSFTHFINAEFQLSYPTGE</sequence>
<dbReference type="RefSeq" id="WP_091601036.1">
    <property type="nucleotide sequence ID" value="NZ_FMCX01000001.1"/>
</dbReference>
<dbReference type="Gene3D" id="3.40.1580.10">
    <property type="entry name" value="SMI1/KNR4-like"/>
    <property type="match status" value="1"/>
</dbReference>
<dbReference type="InterPro" id="IPR018958">
    <property type="entry name" value="Knr4/Smi1-like_dom"/>
</dbReference>
<evidence type="ECO:0000259" key="1">
    <source>
        <dbReference type="Pfam" id="PF09346"/>
    </source>
</evidence>
<organism evidence="2 3">
    <name type="scientific">Micromonospora mirobrigensis</name>
    <dbReference type="NCBI Taxonomy" id="262898"/>
    <lineage>
        <taxon>Bacteria</taxon>
        <taxon>Bacillati</taxon>
        <taxon>Actinomycetota</taxon>
        <taxon>Actinomycetes</taxon>
        <taxon>Micromonosporales</taxon>
        <taxon>Micromonosporaceae</taxon>
        <taxon>Micromonospora</taxon>
    </lineage>
</organism>
<keyword evidence="3" id="KW-1185">Reference proteome</keyword>
<feature type="domain" description="Knr4/Smi1-like" evidence="1">
    <location>
        <begin position="21"/>
        <end position="138"/>
    </location>
</feature>
<dbReference type="Pfam" id="PF09346">
    <property type="entry name" value="SMI1_KNR4"/>
    <property type="match status" value="1"/>
</dbReference>
<dbReference type="InterPro" id="IPR037883">
    <property type="entry name" value="Knr4/Smi1-like_sf"/>
</dbReference>
<accession>A0A1C4TYV1</accession>
<dbReference type="Proteomes" id="UP000199504">
    <property type="component" value="Unassembled WGS sequence"/>
</dbReference>
<protein>
    <recommendedName>
        <fullName evidence="1">Knr4/Smi1-like domain-containing protein</fullName>
    </recommendedName>
</protein>
<reference evidence="3" key="1">
    <citation type="submission" date="2016-06" db="EMBL/GenBank/DDBJ databases">
        <authorList>
            <person name="Varghese N."/>
            <person name="Submissions Spin"/>
        </authorList>
    </citation>
    <scope>NUCLEOTIDE SEQUENCE [LARGE SCALE GENOMIC DNA]</scope>
    <source>
        <strain evidence="3">DSM 44830</strain>
    </source>
</reference>
<dbReference type="AlphaFoldDB" id="A0A1C4TYV1"/>
<dbReference type="EMBL" id="FMCX01000001">
    <property type="protein sequence ID" value="SCE64610.1"/>
    <property type="molecule type" value="Genomic_DNA"/>
</dbReference>
<proteinExistence type="predicted"/>